<dbReference type="GO" id="GO:0005506">
    <property type="term" value="F:iron ion binding"/>
    <property type="evidence" value="ECO:0007669"/>
    <property type="project" value="InterPro"/>
</dbReference>
<evidence type="ECO:0000256" key="3">
    <source>
        <dbReference type="ARBA" id="ARBA00022723"/>
    </source>
</evidence>
<dbReference type="GO" id="GO:0005737">
    <property type="term" value="C:cytoplasm"/>
    <property type="evidence" value="ECO:0007669"/>
    <property type="project" value="TreeGrafter"/>
</dbReference>
<dbReference type="PANTHER" id="PTHR24300:SF395">
    <property type="entry name" value="CYTOCHROME P450, FAMILY 2, SUBFAMILY AC, POLYPEPTIDE 7"/>
    <property type="match status" value="1"/>
</dbReference>
<dbReference type="GO" id="GO:0006805">
    <property type="term" value="P:xenobiotic metabolic process"/>
    <property type="evidence" value="ECO:0007669"/>
    <property type="project" value="TreeGrafter"/>
</dbReference>
<proteinExistence type="inferred from homology"/>
<keyword evidence="4" id="KW-0408">Iron</keyword>
<reference evidence="6" key="1">
    <citation type="submission" date="2025-08" db="UniProtKB">
        <authorList>
            <consortium name="Ensembl"/>
        </authorList>
    </citation>
    <scope>IDENTIFICATION</scope>
</reference>
<evidence type="ECO:0000313" key="6">
    <source>
        <dbReference type="Ensembl" id="ENSJHYP00000000925.1"/>
    </source>
</evidence>
<comment type="similarity">
    <text evidence="2">Belongs to the cytochrome P450 family.</text>
</comment>
<dbReference type="AlphaFoldDB" id="A0A8C5IDW8"/>
<dbReference type="SUPFAM" id="SSF48264">
    <property type="entry name" value="Cytochrome P450"/>
    <property type="match status" value="1"/>
</dbReference>
<evidence type="ECO:0000256" key="4">
    <source>
        <dbReference type="ARBA" id="ARBA00023004"/>
    </source>
</evidence>
<feature type="signal peptide" evidence="5">
    <location>
        <begin position="1"/>
        <end position="21"/>
    </location>
</feature>
<dbReference type="Proteomes" id="UP000694408">
    <property type="component" value="Unplaced"/>
</dbReference>
<comment type="cofactor">
    <cofactor evidence="1">
        <name>heme</name>
        <dbReference type="ChEBI" id="CHEBI:30413"/>
    </cofactor>
</comment>
<dbReference type="Gene3D" id="1.10.630.10">
    <property type="entry name" value="Cytochrome P450"/>
    <property type="match status" value="1"/>
</dbReference>
<evidence type="ECO:0000256" key="5">
    <source>
        <dbReference type="SAM" id="SignalP"/>
    </source>
</evidence>
<evidence type="ECO:0008006" key="8">
    <source>
        <dbReference type="Google" id="ProtNLM"/>
    </source>
</evidence>
<dbReference type="GO" id="GO:0006082">
    <property type="term" value="P:organic acid metabolic process"/>
    <property type="evidence" value="ECO:0007669"/>
    <property type="project" value="TreeGrafter"/>
</dbReference>
<evidence type="ECO:0000256" key="1">
    <source>
        <dbReference type="ARBA" id="ARBA00001971"/>
    </source>
</evidence>
<evidence type="ECO:0000256" key="2">
    <source>
        <dbReference type="ARBA" id="ARBA00010617"/>
    </source>
</evidence>
<dbReference type="FunFam" id="1.10.630.10:FF:000208">
    <property type="entry name" value="Cytochrome P450, family 2, subfamily k, polypeptide 20"/>
    <property type="match status" value="1"/>
</dbReference>
<dbReference type="Ensembl" id="ENSJHYT00000001168.1">
    <property type="protein sequence ID" value="ENSJHYP00000000925.1"/>
    <property type="gene ID" value="ENSJHYG00000000532.1"/>
</dbReference>
<dbReference type="PRINTS" id="PR00463">
    <property type="entry name" value="EP450I"/>
</dbReference>
<feature type="chain" id="PRO_5034030242" description="CP2W1 protein" evidence="5">
    <location>
        <begin position="22"/>
        <end position="213"/>
    </location>
</feature>
<name>A0A8C5IDW8_JUNHY</name>
<dbReference type="Pfam" id="PF00067">
    <property type="entry name" value="p450"/>
    <property type="match status" value="1"/>
</dbReference>
<dbReference type="InterPro" id="IPR002401">
    <property type="entry name" value="Cyt_P450_E_grp-I"/>
</dbReference>
<dbReference type="InterPro" id="IPR001128">
    <property type="entry name" value="Cyt_P450"/>
</dbReference>
<dbReference type="InterPro" id="IPR036396">
    <property type="entry name" value="Cyt_P450_sf"/>
</dbReference>
<reference evidence="6" key="2">
    <citation type="submission" date="2025-09" db="UniProtKB">
        <authorList>
            <consortium name="Ensembl"/>
        </authorList>
    </citation>
    <scope>IDENTIFICATION</scope>
</reference>
<accession>A0A8C5IDW8</accession>
<evidence type="ECO:0000313" key="7">
    <source>
        <dbReference type="Proteomes" id="UP000694408"/>
    </source>
</evidence>
<keyword evidence="5" id="KW-0732">Signal</keyword>
<dbReference type="InterPro" id="IPR050182">
    <property type="entry name" value="Cytochrome_P450_fam2"/>
</dbReference>
<dbReference type="PANTHER" id="PTHR24300">
    <property type="entry name" value="CYTOCHROME P450 508A4-RELATED"/>
    <property type="match status" value="1"/>
</dbReference>
<dbReference type="GO" id="GO:0020037">
    <property type="term" value="F:heme binding"/>
    <property type="evidence" value="ECO:0007669"/>
    <property type="project" value="InterPro"/>
</dbReference>
<keyword evidence="3" id="KW-0479">Metal-binding</keyword>
<protein>
    <recommendedName>
        <fullName evidence="8">CP2W1 protein</fullName>
    </recommendedName>
</protein>
<organism evidence="6 7">
    <name type="scientific">Junco hyemalis</name>
    <name type="common">Dark-eyed junco</name>
    <dbReference type="NCBI Taxonomy" id="40217"/>
    <lineage>
        <taxon>Eukaryota</taxon>
        <taxon>Metazoa</taxon>
        <taxon>Chordata</taxon>
        <taxon>Craniata</taxon>
        <taxon>Vertebrata</taxon>
        <taxon>Euteleostomi</taxon>
        <taxon>Archelosauria</taxon>
        <taxon>Archosauria</taxon>
        <taxon>Dinosauria</taxon>
        <taxon>Saurischia</taxon>
        <taxon>Theropoda</taxon>
        <taxon>Coelurosauria</taxon>
        <taxon>Aves</taxon>
        <taxon>Neognathae</taxon>
        <taxon>Neoaves</taxon>
        <taxon>Telluraves</taxon>
        <taxon>Australaves</taxon>
        <taxon>Passeriformes</taxon>
        <taxon>Passerellidae</taxon>
        <taxon>Junco</taxon>
    </lineage>
</organism>
<dbReference type="GO" id="GO:0016712">
    <property type="term" value="F:oxidoreductase activity, acting on paired donors, with incorporation or reduction of molecular oxygen, reduced flavin or flavoprotein as one donor, and incorporation of one atom of oxygen"/>
    <property type="evidence" value="ECO:0007669"/>
    <property type="project" value="TreeGrafter"/>
</dbReference>
<sequence length="213" mass="24155">MGQTGLFALLYFLSSSKKSVCNLPPGPRPLPVIGNLNVVDLKKPFQSLTELSKIYGSVFTVHFGPRKVVVLAGYETIKDALLNHAEEFGERAEIPIFRKMTQGNGIAFSHGEMWKTMRRFTLSTLRDFGMGKRTLETRILEEVNSLIKYFESYHGEWKPFDTKMILNNAVSNVICSILFGERFEYDDPVFLTLLKLINQNTKLLGSPMVQVRA</sequence>
<keyword evidence="7" id="KW-1185">Reference proteome</keyword>